<sequence>MVCSKICNREGVRQLRENFFNFIQISPGNERFKHGNYVRVLTSQDEYFPRLCFQISFLVFRTLYKWISKFLKLLRQHFFKDRHVYLISDRNKGILSATQNQTLWQPPFAINGICLRHIWANFTKTFKNRELKNLINEHSSMMLGTVGHMHGMMTTNISEHFNIVLKKARIELKSRDHIVTTYNLQEVMCMVKSLIRPVGTGNNVYTLKMNEKSCSCGKWQEYILPCSHVLAVCRENGIIPDAYVPDIYSRKTYKRTYQSNFNPVVHEDFRRDAPYNLTLCPLNINNQRTRKQDTRFPGKWVIEIWISPKM</sequence>
<protein>
    <submittedName>
        <fullName evidence="1">Uncharacterized protein</fullName>
    </submittedName>
</protein>
<accession>A0ACC0B0L7</accession>
<gene>
    <name evidence="1" type="ORF">M9H77_15987</name>
</gene>
<dbReference type="EMBL" id="CM044704">
    <property type="protein sequence ID" value="KAI5666134.1"/>
    <property type="molecule type" value="Genomic_DNA"/>
</dbReference>
<organism evidence="1 2">
    <name type="scientific">Catharanthus roseus</name>
    <name type="common">Madagascar periwinkle</name>
    <name type="synonym">Vinca rosea</name>
    <dbReference type="NCBI Taxonomy" id="4058"/>
    <lineage>
        <taxon>Eukaryota</taxon>
        <taxon>Viridiplantae</taxon>
        <taxon>Streptophyta</taxon>
        <taxon>Embryophyta</taxon>
        <taxon>Tracheophyta</taxon>
        <taxon>Spermatophyta</taxon>
        <taxon>Magnoliopsida</taxon>
        <taxon>eudicotyledons</taxon>
        <taxon>Gunneridae</taxon>
        <taxon>Pentapetalae</taxon>
        <taxon>asterids</taxon>
        <taxon>lamiids</taxon>
        <taxon>Gentianales</taxon>
        <taxon>Apocynaceae</taxon>
        <taxon>Rauvolfioideae</taxon>
        <taxon>Vinceae</taxon>
        <taxon>Catharanthinae</taxon>
        <taxon>Catharanthus</taxon>
    </lineage>
</organism>
<comment type="caution">
    <text evidence="1">The sequence shown here is derived from an EMBL/GenBank/DDBJ whole genome shotgun (WGS) entry which is preliminary data.</text>
</comment>
<dbReference type="Proteomes" id="UP001060085">
    <property type="component" value="Linkage Group LG04"/>
</dbReference>
<proteinExistence type="predicted"/>
<reference evidence="2" key="1">
    <citation type="journal article" date="2023" name="Nat. Plants">
        <title>Single-cell RNA sequencing provides a high-resolution roadmap for understanding the multicellular compartmentation of specialized metabolism.</title>
        <authorList>
            <person name="Sun S."/>
            <person name="Shen X."/>
            <person name="Li Y."/>
            <person name="Li Y."/>
            <person name="Wang S."/>
            <person name="Li R."/>
            <person name="Zhang H."/>
            <person name="Shen G."/>
            <person name="Guo B."/>
            <person name="Wei J."/>
            <person name="Xu J."/>
            <person name="St-Pierre B."/>
            <person name="Chen S."/>
            <person name="Sun C."/>
        </authorList>
    </citation>
    <scope>NUCLEOTIDE SEQUENCE [LARGE SCALE GENOMIC DNA]</scope>
</reference>
<evidence type="ECO:0000313" key="2">
    <source>
        <dbReference type="Proteomes" id="UP001060085"/>
    </source>
</evidence>
<name>A0ACC0B0L7_CATRO</name>
<evidence type="ECO:0000313" key="1">
    <source>
        <dbReference type="EMBL" id="KAI5666134.1"/>
    </source>
</evidence>
<keyword evidence="2" id="KW-1185">Reference proteome</keyword>